<comment type="caution">
    <text evidence="1">The sequence shown here is derived from an EMBL/GenBank/DDBJ whole genome shotgun (WGS) entry which is preliminary data.</text>
</comment>
<proteinExistence type="predicted"/>
<dbReference type="NCBIfam" id="NF047593">
    <property type="entry name" value="IS66_ISAeme5_TnpA"/>
    <property type="match status" value="1"/>
</dbReference>
<evidence type="ECO:0000313" key="2">
    <source>
        <dbReference type="Proteomes" id="UP000222564"/>
    </source>
</evidence>
<evidence type="ECO:0000313" key="1">
    <source>
        <dbReference type="EMBL" id="PHJ37891.1"/>
    </source>
</evidence>
<dbReference type="Proteomes" id="UP000222564">
    <property type="component" value="Unassembled WGS sequence"/>
</dbReference>
<protein>
    <submittedName>
        <fullName evidence="1">Uncharacterized protein</fullName>
    </submittedName>
</protein>
<reference evidence="1 2" key="1">
    <citation type="submission" date="2013-09" db="EMBL/GenBank/DDBJ databases">
        <title>Biodegradation of hydrocarbons in the deep terrestrial subsurface : characterization of a microbial consortium composed of two Desulfotomaculum species originating from a deep geological formation.</title>
        <authorList>
            <person name="Aullo T."/>
            <person name="Berlendis S."/>
            <person name="Lascourreges J.-F."/>
            <person name="Dessort D."/>
            <person name="Saint-Laurent S."/>
            <person name="Schraauwers B."/>
            <person name="Mas J."/>
            <person name="Magot M."/>
            <person name="Ranchou-Peyruse A."/>
        </authorList>
    </citation>
    <scope>NUCLEOTIDE SEQUENCE [LARGE SCALE GENOMIC DNA]</scope>
    <source>
        <strain evidence="1 2">Bs107</strain>
    </source>
</reference>
<name>A0A2C6L272_9FIRM</name>
<keyword evidence="2" id="KW-1185">Reference proteome</keyword>
<organism evidence="1 2">
    <name type="scientific">Desulforamulus profundi</name>
    <dbReference type="NCBI Taxonomy" id="1383067"/>
    <lineage>
        <taxon>Bacteria</taxon>
        <taxon>Bacillati</taxon>
        <taxon>Bacillota</taxon>
        <taxon>Clostridia</taxon>
        <taxon>Eubacteriales</taxon>
        <taxon>Peptococcaceae</taxon>
        <taxon>Desulforamulus</taxon>
    </lineage>
</organism>
<dbReference type="EMBL" id="AWQQ01000069">
    <property type="protein sequence ID" value="PHJ37891.1"/>
    <property type="molecule type" value="Genomic_DNA"/>
</dbReference>
<gene>
    <name evidence="1" type="ORF">P378_13165</name>
</gene>
<dbReference type="RefSeq" id="WP_420795999.1">
    <property type="nucleotide sequence ID" value="NZ_AWQQ01000069.1"/>
</dbReference>
<accession>A0A2C6L272</accession>
<dbReference type="AlphaFoldDB" id="A0A2C6L272"/>
<sequence>MTKAQRQKEWEDRIAAYQASGLSVREWCAAHGVVSVK</sequence>